<evidence type="ECO:0000313" key="3">
    <source>
        <dbReference type="Proteomes" id="UP001165082"/>
    </source>
</evidence>
<name>A0A9W7L422_9STRA</name>
<keyword evidence="3" id="KW-1185">Reference proteome</keyword>
<evidence type="ECO:0000313" key="2">
    <source>
        <dbReference type="EMBL" id="GMI30690.1"/>
    </source>
</evidence>
<feature type="coiled-coil region" evidence="1">
    <location>
        <begin position="81"/>
        <end position="115"/>
    </location>
</feature>
<feature type="non-terminal residue" evidence="2">
    <location>
        <position position="1"/>
    </location>
</feature>
<gene>
    <name evidence="2" type="ORF">TrRE_jg10512</name>
</gene>
<protein>
    <submittedName>
        <fullName evidence="2">Uncharacterized protein</fullName>
    </submittedName>
</protein>
<reference evidence="2" key="1">
    <citation type="submission" date="2022-07" db="EMBL/GenBank/DDBJ databases">
        <title>Genome analysis of Parmales, a sister group of diatoms, reveals the evolutionary specialization of diatoms from phago-mixotrophs to photoautotrophs.</title>
        <authorList>
            <person name="Ban H."/>
            <person name="Sato S."/>
            <person name="Yoshikawa S."/>
            <person name="Kazumasa Y."/>
            <person name="Nakamura Y."/>
            <person name="Ichinomiya M."/>
            <person name="Saitoh K."/>
            <person name="Sato N."/>
            <person name="Blanc-Mathieu R."/>
            <person name="Endo H."/>
            <person name="Kuwata A."/>
            <person name="Ogata H."/>
        </authorList>
    </citation>
    <scope>NUCLEOTIDE SEQUENCE</scope>
</reference>
<dbReference type="EMBL" id="BRXZ01007642">
    <property type="protein sequence ID" value="GMI30690.1"/>
    <property type="molecule type" value="Genomic_DNA"/>
</dbReference>
<accession>A0A9W7L422</accession>
<dbReference type="Proteomes" id="UP001165082">
    <property type="component" value="Unassembled WGS sequence"/>
</dbReference>
<evidence type="ECO:0000256" key="1">
    <source>
        <dbReference type="SAM" id="Coils"/>
    </source>
</evidence>
<keyword evidence="1" id="KW-0175">Coiled coil</keyword>
<proteinExistence type="predicted"/>
<dbReference type="InterPro" id="IPR036961">
    <property type="entry name" value="Kinesin_motor_dom_sf"/>
</dbReference>
<dbReference type="OrthoDB" id="62798at2759"/>
<dbReference type="Gene3D" id="3.40.850.10">
    <property type="entry name" value="Kinesin motor domain"/>
    <property type="match status" value="1"/>
</dbReference>
<organism evidence="2 3">
    <name type="scientific">Triparma retinervis</name>
    <dbReference type="NCBI Taxonomy" id="2557542"/>
    <lineage>
        <taxon>Eukaryota</taxon>
        <taxon>Sar</taxon>
        <taxon>Stramenopiles</taxon>
        <taxon>Ochrophyta</taxon>
        <taxon>Bolidophyceae</taxon>
        <taxon>Parmales</taxon>
        <taxon>Triparmaceae</taxon>
        <taxon>Triparma</taxon>
    </lineage>
</organism>
<comment type="caution">
    <text evidence="2">The sequence shown here is derived from an EMBL/GenBank/DDBJ whole genome shotgun (WGS) entry which is preliminary data.</text>
</comment>
<sequence length="433" mass="47741">MAQFFMKMAEAVKKKKLKPGQNIPGCNSYFLCKYLKDTIAQARTYLFCAIRPEVTYLPYTFSTLGFATNASVIKLAPKKATANITDNERKLMAEIQELKAKQKEIKAAMDGENGNTAAENDAMMKQQAEEYGRRGIHLTHFEKDTKFPYFIKLDEDPFLSTRFMYLLSKEKTVFGPEGDIKPLALSVTKNHFSVENSHTEATDTTKAFDTCTLVGGTVTLTLLLTSVSRGVTTKTGKTVLYQTSPPSLCGPWGSNIVLSEDVFKPLLPPPVPNSTTSRRSKRLKSTPAVVSYLKSVTGYYLSLEEAMGAVNSAVSPPSRITGKTVVAIREFVRDLQGRFALHPGFKAGLDLGYRSRTYGGSCMMMILAARCPPSRDALETKAWLKAFRFLLEASPGLKTKAAGWDWAKATDNGGFTCWHHLACKGRGDVVEAL</sequence>
<dbReference type="AlphaFoldDB" id="A0A9W7L422"/>